<evidence type="ECO:0000259" key="1">
    <source>
        <dbReference type="Pfam" id="PF09983"/>
    </source>
</evidence>
<dbReference type="Proteomes" id="UP000315369">
    <property type="component" value="Unassembled WGS sequence"/>
</dbReference>
<evidence type="ECO:0000313" key="3">
    <source>
        <dbReference type="EMBL" id="TQF13519.1"/>
    </source>
</evidence>
<protein>
    <recommendedName>
        <fullName evidence="5">DUF3322 and DUF2220 domain-containing protein</fullName>
    </recommendedName>
</protein>
<name>A0A540WWY5_9BACT</name>
<dbReference type="Pfam" id="PF09983">
    <property type="entry name" value="JetD_C"/>
    <property type="match status" value="1"/>
</dbReference>
<dbReference type="PIRSF" id="PIRSF028408">
    <property type="entry name" value="UCP028408"/>
    <property type="match status" value="1"/>
</dbReference>
<feature type="domain" description="Wadjet protein JetD C-terminal" evidence="1">
    <location>
        <begin position="214"/>
        <end position="390"/>
    </location>
</feature>
<dbReference type="AlphaFoldDB" id="A0A540WWY5"/>
<dbReference type="InterPro" id="IPR024534">
    <property type="entry name" value="JetD_C"/>
</dbReference>
<evidence type="ECO:0008006" key="5">
    <source>
        <dbReference type="Google" id="ProtNLM"/>
    </source>
</evidence>
<proteinExistence type="predicted"/>
<reference evidence="3 4" key="1">
    <citation type="submission" date="2019-06" db="EMBL/GenBank/DDBJ databases">
        <authorList>
            <person name="Livingstone P."/>
            <person name="Whitworth D."/>
        </authorList>
    </citation>
    <scope>NUCLEOTIDE SEQUENCE [LARGE SCALE GENOMIC DNA]</scope>
    <source>
        <strain evidence="3 4">AM401</strain>
    </source>
</reference>
<dbReference type="InterPro" id="IPR014544">
    <property type="entry name" value="UCP028408"/>
</dbReference>
<keyword evidence="4" id="KW-1185">Reference proteome</keyword>
<evidence type="ECO:0000313" key="4">
    <source>
        <dbReference type="Proteomes" id="UP000315369"/>
    </source>
</evidence>
<dbReference type="InterPro" id="IPR024537">
    <property type="entry name" value="DUF3322"/>
</dbReference>
<evidence type="ECO:0000259" key="2">
    <source>
        <dbReference type="Pfam" id="PF11795"/>
    </source>
</evidence>
<dbReference type="EMBL" id="VIFM01000097">
    <property type="protein sequence ID" value="TQF13519.1"/>
    <property type="molecule type" value="Genomic_DNA"/>
</dbReference>
<sequence>MSRALAWTTPANVREQVRRVWDSGRILSAPLSGEALFPLTLRLRRPEGAELAARFDEARQWVREWEGESQGGSGLHVEWTEVRHRQLGANRVPRCVIVPTRESALVLLRKSSEARRFDALANQTLARFPSLREWLVRRPQVLLEREDAWARVLVALDWFLTHPHSGRYMRQVDLPGVDSKFIEKHQGLLMDLQEEVQPSVRERLPVRDFASRFGLRAKPLRVHFRFLDPALYLEGLLSDLTVTVSELAALRPRVERVFITENDVNGLAFPCVPRSLVILGLGYALEPLGALPWLSSTCVYYWGDIDTHGFAILDRLRAHHPRVHSLLMDRDVLLAHTAHWVEEDKPHRGTLSRLTESEAALYEDLRHQRLGERVRLEQEHIGFRWVENTLARLSA</sequence>
<comment type="caution">
    <text evidence="3">The sequence shown here is derived from an EMBL/GenBank/DDBJ whole genome shotgun (WGS) entry which is preliminary data.</text>
</comment>
<feature type="domain" description="DUF3322" evidence="2">
    <location>
        <begin position="10"/>
        <end position="192"/>
    </location>
</feature>
<dbReference type="OrthoDB" id="322908at2"/>
<accession>A0A540WWY5</accession>
<dbReference type="RefSeq" id="WP_141644749.1">
    <property type="nucleotide sequence ID" value="NZ_VIFM01000097.1"/>
</dbReference>
<gene>
    <name evidence="3" type="ORF">FJV41_23380</name>
</gene>
<organism evidence="3 4">
    <name type="scientific">Myxococcus llanfairpwllgwyngyllgogerychwyrndrobwllllantysiliogogogochensis</name>
    <dbReference type="NCBI Taxonomy" id="2590453"/>
    <lineage>
        <taxon>Bacteria</taxon>
        <taxon>Pseudomonadati</taxon>
        <taxon>Myxococcota</taxon>
        <taxon>Myxococcia</taxon>
        <taxon>Myxococcales</taxon>
        <taxon>Cystobacterineae</taxon>
        <taxon>Myxococcaceae</taxon>
        <taxon>Myxococcus</taxon>
    </lineage>
</organism>
<dbReference type="Pfam" id="PF11795">
    <property type="entry name" value="DUF3322"/>
    <property type="match status" value="1"/>
</dbReference>